<evidence type="ECO:0000256" key="1">
    <source>
        <dbReference type="ARBA" id="ARBA00022763"/>
    </source>
</evidence>
<dbReference type="InterPro" id="IPR014048">
    <property type="entry name" value="MethylDNA_cys_MeTrfase_DNA-bd"/>
</dbReference>
<keyword evidence="1" id="KW-0227">DNA damage</keyword>
<evidence type="ECO:0000259" key="2">
    <source>
        <dbReference type="Pfam" id="PF01035"/>
    </source>
</evidence>
<name>X1T425_9ZZZZ</name>
<protein>
    <recommendedName>
        <fullName evidence="2">Methylated-DNA-[protein]-cysteine S-methyltransferase DNA binding domain-containing protein</fullName>
    </recommendedName>
</protein>
<sequence length="59" mass="6805">MNLDNYTNFQKEILQTVRKIPYSEIRSYKEAAEAAGYPRAYRAVGNTMRNNPLPLIIPC</sequence>
<accession>X1T425</accession>
<dbReference type="PANTHER" id="PTHR10815">
    <property type="entry name" value="METHYLATED-DNA--PROTEIN-CYSTEINE METHYLTRANSFERASE"/>
    <property type="match status" value="1"/>
</dbReference>
<dbReference type="PANTHER" id="PTHR10815:SF13">
    <property type="entry name" value="METHYLATED-DNA--PROTEIN-CYSTEINE METHYLTRANSFERASE"/>
    <property type="match status" value="1"/>
</dbReference>
<dbReference type="InterPro" id="IPR036217">
    <property type="entry name" value="MethylDNA_cys_MeTrfase_DNAb"/>
</dbReference>
<dbReference type="CDD" id="cd06445">
    <property type="entry name" value="ATase"/>
    <property type="match status" value="1"/>
</dbReference>
<dbReference type="InterPro" id="IPR036388">
    <property type="entry name" value="WH-like_DNA-bd_sf"/>
</dbReference>
<gene>
    <name evidence="3" type="ORF">S12H4_15147</name>
</gene>
<dbReference type="AlphaFoldDB" id="X1T425"/>
<dbReference type="Pfam" id="PF01035">
    <property type="entry name" value="DNA_binding_1"/>
    <property type="match status" value="1"/>
</dbReference>
<dbReference type="NCBIfam" id="TIGR00589">
    <property type="entry name" value="ogt"/>
    <property type="match status" value="1"/>
</dbReference>
<dbReference type="SUPFAM" id="SSF46767">
    <property type="entry name" value="Methylated DNA-protein cysteine methyltransferase, C-terminal domain"/>
    <property type="match status" value="1"/>
</dbReference>
<comment type="caution">
    <text evidence="3">The sequence shown here is derived from an EMBL/GenBank/DDBJ whole genome shotgun (WGS) entry which is preliminary data.</text>
</comment>
<dbReference type="GO" id="GO:0003824">
    <property type="term" value="F:catalytic activity"/>
    <property type="evidence" value="ECO:0007669"/>
    <property type="project" value="InterPro"/>
</dbReference>
<organism evidence="3">
    <name type="scientific">marine sediment metagenome</name>
    <dbReference type="NCBI Taxonomy" id="412755"/>
    <lineage>
        <taxon>unclassified sequences</taxon>
        <taxon>metagenomes</taxon>
        <taxon>ecological metagenomes</taxon>
    </lineage>
</organism>
<evidence type="ECO:0000313" key="3">
    <source>
        <dbReference type="EMBL" id="GAI86146.1"/>
    </source>
</evidence>
<feature type="non-terminal residue" evidence="3">
    <location>
        <position position="59"/>
    </location>
</feature>
<reference evidence="3" key="1">
    <citation type="journal article" date="2014" name="Front. Microbiol.">
        <title>High frequency of phylogenetically diverse reductive dehalogenase-homologous genes in deep subseafloor sedimentary metagenomes.</title>
        <authorList>
            <person name="Kawai M."/>
            <person name="Futagami T."/>
            <person name="Toyoda A."/>
            <person name="Takaki Y."/>
            <person name="Nishi S."/>
            <person name="Hori S."/>
            <person name="Arai W."/>
            <person name="Tsubouchi T."/>
            <person name="Morono Y."/>
            <person name="Uchiyama I."/>
            <person name="Ito T."/>
            <person name="Fujiyama A."/>
            <person name="Inagaki F."/>
            <person name="Takami H."/>
        </authorList>
    </citation>
    <scope>NUCLEOTIDE SEQUENCE</scope>
    <source>
        <strain evidence="3">Expedition CK06-06</strain>
    </source>
</reference>
<feature type="domain" description="Methylated-DNA-[protein]-cysteine S-methyltransferase DNA binding" evidence="2">
    <location>
        <begin position="8"/>
        <end position="59"/>
    </location>
</feature>
<dbReference type="GO" id="GO:0006281">
    <property type="term" value="P:DNA repair"/>
    <property type="evidence" value="ECO:0007669"/>
    <property type="project" value="InterPro"/>
</dbReference>
<proteinExistence type="predicted"/>
<dbReference type="Gene3D" id="1.10.10.10">
    <property type="entry name" value="Winged helix-like DNA-binding domain superfamily/Winged helix DNA-binding domain"/>
    <property type="match status" value="1"/>
</dbReference>
<dbReference type="EMBL" id="BARW01007257">
    <property type="protein sequence ID" value="GAI86146.1"/>
    <property type="molecule type" value="Genomic_DNA"/>
</dbReference>